<proteinExistence type="predicted"/>
<feature type="domain" description="Ice-binding protein C-terminal" evidence="2">
    <location>
        <begin position="281"/>
        <end position="302"/>
    </location>
</feature>
<dbReference type="RefSeq" id="WP_145431450.1">
    <property type="nucleotide sequence ID" value="NZ_CP036339.1"/>
</dbReference>
<dbReference type="EMBL" id="CP036339">
    <property type="protein sequence ID" value="QDT71860.1"/>
    <property type="molecule type" value="Genomic_DNA"/>
</dbReference>
<gene>
    <name evidence="3" type="ORF">I41_10210</name>
</gene>
<keyword evidence="4" id="KW-1185">Reference proteome</keyword>
<reference evidence="3 4" key="1">
    <citation type="submission" date="2019-02" db="EMBL/GenBank/DDBJ databases">
        <title>Deep-cultivation of Planctomycetes and their phenomic and genomic characterization uncovers novel biology.</title>
        <authorList>
            <person name="Wiegand S."/>
            <person name="Jogler M."/>
            <person name="Boedeker C."/>
            <person name="Pinto D."/>
            <person name="Vollmers J."/>
            <person name="Rivas-Marin E."/>
            <person name="Kohn T."/>
            <person name="Peeters S.H."/>
            <person name="Heuer A."/>
            <person name="Rast P."/>
            <person name="Oberbeckmann S."/>
            <person name="Bunk B."/>
            <person name="Jeske O."/>
            <person name="Meyerdierks A."/>
            <person name="Storesund J.E."/>
            <person name="Kallscheuer N."/>
            <person name="Luecker S."/>
            <person name="Lage O.M."/>
            <person name="Pohl T."/>
            <person name="Merkel B.J."/>
            <person name="Hornburger P."/>
            <person name="Mueller R.-W."/>
            <person name="Bruemmer F."/>
            <person name="Labrenz M."/>
            <person name="Spormann A.M."/>
            <person name="Op den Camp H."/>
            <person name="Overmann J."/>
            <person name="Amann R."/>
            <person name="Jetten M.S.M."/>
            <person name="Mascher T."/>
            <person name="Medema M.H."/>
            <person name="Devos D.P."/>
            <person name="Kaster A.-K."/>
            <person name="Ovreas L."/>
            <person name="Rohde M."/>
            <person name="Galperin M.Y."/>
            <person name="Jogler C."/>
        </authorList>
    </citation>
    <scope>NUCLEOTIDE SEQUENCE [LARGE SCALE GENOMIC DNA]</scope>
    <source>
        <strain evidence="3 4">I41</strain>
    </source>
</reference>
<dbReference type="Gene3D" id="2.60.120.200">
    <property type="match status" value="1"/>
</dbReference>
<dbReference type="Proteomes" id="UP000317909">
    <property type="component" value="Chromosome"/>
</dbReference>
<organism evidence="3 4">
    <name type="scientific">Lacipirellula limnantheis</name>
    <dbReference type="NCBI Taxonomy" id="2528024"/>
    <lineage>
        <taxon>Bacteria</taxon>
        <taxon>Pseudomonadati</taxon>
        <taxon>Planctomycetota</taxon>
        <taxon>Planctomycetia</taxon>
        <taxon>Pirellulales</taxon>
        <taxon>Lacipirellulaceae</taxon>
        <taxon>Lacipirellula</taxon>
    </lineage>
</organism>
<evidence type="ECO:0000313" key="4">
    <source>
        <dbReference type="Proteomes" id="UP000317909"/>
    </source>
</evidence>
<feature type="chain" id="PRO_5022010357" description="Ice-binding protein C-terminal domain-containing protein" evidence="1">
    <location>
        <begin position="22"/>
        <end position="303"/>
    </location>
</feature>
<name>A0A517TU06_9BACT</name>
<dbReference type="InterPro" id="IPR013424">
    <property type="entry name" value="Ice-binding_C"/>
</dbReference>
<dbReference type="Pfam" id="PF13385">
    <property type="entry name" value="Laminin_G_3"/>
    <property type="match status" value="1"/>
</dbReference>
<dbReference type="InterPro" id="IPR013320">
    <property type="entry name" value="ConA-like_dom_sf"/>
</dbReference>
<dbReference type="Pfam" id="PF07589">
    <property type="entry name" value="PEP-CTERM"/>
    <property type="match status" value="1"/>
</dbReference>
<dbReference type="AlphaFoldDB" id="A0A517TU06"/>
<dbReference type="OrthoDB" id="267919at2"/>
<dbReference type="SUPFAM" id="SSF49899">
    <property type="entry name" value="Concanavalin A-like lectins/glucanases"/>
    <property type="match status" value="1"/>
</dbReference>
<evidence type="ECO:0000259" key="2">
    <source>
        <dbReference type="Pfam" id="PF07589"/>
    </source>
</evidence>
<accession>A0A517TU06</accession>
<protein>
    <recommendedName>
        <fullName evidence="2">Ice-binding protein C-terminal domain-containing protein</fullName>
    </recommendedName>
</protein>
<keyword evidence="1" id="KW-0732">Signal</keyword>
<sequence precursor="true">MRLQLLLGTCLVALGASTASAALVHRYTFDGNANDSVGTANGVVMGNTASFVGGQIVLDNPTGTGSNAFNNGATPDSGSYVDFPNFTFSKAAAAGQYGAVSVELWVTMDTNRDWSALFSAGISSGLEGNSEGGNDNFPYVQMVPRTGDGGAGNDFRVTTNGVAGPESWVDAPGDGTDLQPGVEEHLIAVFDQLGGLPGTLTVYRNGALYGTTVPIANNLDLAAMATAFPITTAADVNVWLGRSQWPDALLDASVNELRIYSHALTAADAAANNVLGPNVVVPEPAACVLAAVGLAGVAWRRRR</sequence>
<evidence type="ECO:0000313" key="3">
    <source>
        <dbReference type="EMBL" id="QDT71860.1"/>
    </source>
</evidence>
<dbReference type="KEGG" id="llh:I41_10210"/>
<evidence type="ECO:0000256" key="1">
    <source>
        <dbReference type="SAM" id="SignalP"/>
    </source>
</evidence>
<feature type="signal peptide" evidence="1">
    <location>
        <begin position="1"/>
        <end position="21"/>
    </location>
</feature>